<dbReference type="CDD" id="cd04051">
    <property type="entry name" value="C2_SRC2_like"/>
    <property type="match status" value="1"/>
</dbReference>
<dbReference type="Proteomes" id="UP000030748">
    <property type="component" value="Unassembled WGS sequence"/>
</dbReference>
<proteinExistence type="predicted"/>
<dbReference type="InterPro" id="IPR000008">
    <property type="entry name" value="C2_dom"/>
</dbReference>
<reference evidence="2 3" key="1">
    <citation type="journal article" date="2013" name="Proc. Natl. Acad. Sci. U.S.A.">
        <title>Fine-scale variation in meiotic recombination in Mimulus inferred from population shotgun sequencing.</title>
        <authorList>
            <person name="Hellsten U."/>
            <person name="Wright K.M."/>
            <person name="Jenkins J."/>
            <person name="Shu S."/>
            <person name="Yuan Y."/>
            <person name="Wessler S.R."/>
            <person name="Schmutz J."/>
            <person name="Willis J.H."/>
            <person name="Rokhsar D.S."/>
        </authorList>
    </citation>
    <scope>NUCLEOTIDE SEQUENCE [LARGE SCALE GENOMIC DNA]</scope>
    <source>
        <strain evidence="3">cv. DUN x IM62</strain>
    </source>
</reference>
<dbReference type="AlphaFoldDB" id="A0A022Q5G8"/>
<dbReference type="PANTHER" id="PTHR32246">
    <property type="entry name" value="INGRESSION PROTEIN FIC1"/>
    <property type="match status" value="1"/>
</dbReference>
<gene>
    <name evidence="2" type="ORF">MIMGU_mgv1a014817mg</name>
</gene>
<evidence type="ECO:0000313" key="3">
    <source>
        <dbReference type="Proteomes" id="UP000030748"/>
    </source>
</evidence>
<dbReference type="PANTHER" id="PTHR32246:SF22">
    <property type="entry name" value="C2 DOMAIN-CONTAINING PROTEIN"/>
    <property type="match status" value="1"/>
</dbReference>
<dbReference type="SMART" id="SM00239">
    <property type="entry name" value="C2"/>
    <property type="match status" value="1"/>
</dbReference>
<evidence type="ECO:0000313" key="2">
    <source>
        <dbReference type="EMBL" id="EYU23912.1"/>
    </source>
</evidence>
<dbReference type="OrthoDB" id="270970at2759"/>
<dbReference type="Gene3D" id="2.60.40.150">
    <property type="entry name" value="C2 domain"/>
    <property type="match status" value="1"/>
</dbReference>
<name>A0A022Q5G8_ERYGU</name>
<dbReference type="SUPFAM" id="SSF49562">
    <property type="entry name" value="C2 domain (Calcium/lipid-binding domain, CaLB)"/>
    <property type="match status" value="1"/>
</dbReference>
<keyword evidence="3" id="KW-1185">Reference proteome</keyword>
<dbReference type="STRING" id="4155.A0A022Q5G8"/>
<dbReference type="GO" id="GO:0006952">
    <property type="term" value="P:defense response"/>
    <property type="evidence" value="ECO:0007669"/>
    <property type="project" value="InterPro"/>
</dbReference>
<dbReference type="KEGG" id="egt:105972854"/>
<organism evidence="2 3">
    <name type="scientific">Erythranthe guttata</name>
    <name type="common">Yellow monkey flower</name>
    <name type="synonym">Mimulus guttatus</name>
    <dbReference type="NCBI Taxonomy" id="4155"/>
    <lineage>
        <taxon>Eukaryota</taxon>
        <taxon>Viridiplantae</taxon>
        <taxon>Streptophyta</taxon>
        <taxon>Embryophyta</taxon>
        <taxon>Tracheophyta</taxon>
        <taxon>Spermatophyta</taxon>
        <taxon>Magnoliopsida</taxon>
        <taxon>eudicotyledons</taxon>
        <taxon>Gunneridae</taxon>
        <taxon>Pentapetalae</taxon>
        <taxon>asterids</taxon>
        <taxon>lamiids</taxon>
        <taxon>Lamiales</taxon>
        <taxon>Phrymaceae</taxon>
        <taxon>Erythranthe</taxon>
    </lineage>
</organism>
<dbReference type="PROSITE" id="PS50004">
    <property type="entry name" value="C2"/>
    <property type="match status" value="1"/>
</dbReference>
<dbReference type="InterPro" id="IPR044750">
    <property type="entry name" value="C2_SRC2/BAP"/>
</dbReference>
<evidence type="ECO:0000259" key="1">
    <source>
        <dbReference type="PROSITE" id="PS50004"/>
    </source>
</evidence>
<dbReference type="Pfam" id="PF00168">
    <property type="entry name" value="C2"/>
    <property type="match status" value="1"/>
</dbReference>
<dbReference type="eggNOG" id="ENOG502S1I4">
    <property type="taxonomic scope" value="Eukaryota"/>
</dbReference>
<dbReference type="OMA" id="FRYTVGE"/>
<sequence length="177" mass="19000">MDCRNLEITVVSAKDLEDVRVFFGKTAVHARVSISGKAATATERRTPTDRHGNKNPAWNFTTSYTVTEAMVQGSSRMLVVKLYCDSNAGDIYIGEVHISLRELFESATVNSQAGLNEKGGSVGGGGPRSAVMISPVMKGGVQSLGSLTIAYSFGEMVTIDNVLMSETIAPLLLQRRL</sequence>
<dbReference type="PhylomeDB" id="A0A022Q5G8"/>
<protein>
    <recommendedName>
        <fullName evidence="1">C2 domain-containing protein</fullName>
    </recommendedName>
</protein>
<feature type="domain" description="C2" evidence="1">
    <location>
        <begin position="1"/>
        <end position="113"/>
    </location>
</feature>
<dbReference type="EMBL" id="KI632147">
    <property type="protein sequence ID" value="EYU23912.1"/>
    <property type="molecule type" value="Genomic_DNA"/>
</dbReference>
<accession>A0A022Q5G8</accession>
<dbReference type="InterPro" id="IPR035892">
    <property type="entry name" value="C2_domain_sf"/>
</dbReference>